<feature type="transmembrane region" description="Helical" evidence="5">
    <location>
        <begin position="30"/>
        <end position="50"/>
    </location>
</feature>
<keyword evidence="4 5" id="KW-0472">Membrane</keyword>
<dbReference type="GO" id="GO:0016020">
    <property type="term" value="C:membrane"/>
    <property type="evidence" value="ECO:0007669"/>
    <property type="project" value="UniProtKB-SubCell"/>
</dbReference>
<dbReference type="EMBL" id="CP001431">
    <property type="protein sequence ID" value="ACT69775.1"/>
    <property type="molecule type" value="Genomic_DNA"/>
</dbReference>
<dbReference type="KEGG" id="nri:NRI_0809"/>
<keyword evidence="3 5" id="KW-1133">Transmembrane helix</keyword>
<comment type="subcellular location">
    <subcellularLocation>
        <location evidence="1">Membrane</location>
        <topology evidence="1">Multi-pass membrane protein</topology>
    </subcellularLocation>
</comment>
<feature type="transmembrane region" description="Helical" evidence="5">
    <location>
        <begin position="57"/>
        <end position="83"/>
    </location>
</feature>
<dbReference type="PANTHER" id="PTHR36926">
    <property type="entry name" value="COLICIN V PRODUCTION PROTEIN"/>
    <property type="match status" value="1"/>
</dbReference>
<evidence type="ECO:0000256" key="5">
    <source>
        <dbReference type="SAM" id="Phobius"/>
    </source>
</evidence>
<dbReference type="eggNOG" id="COG1286">
    <property type="taxonomic scope" value="Bacteria"/>
</dbReference>
<evidence type="ECO:0000313" key="6">
    <source>
        <dbReference type="EMBL" id="ACT69775.1"/>
    </source>
</evidence>
<dbReference type="Proteomes" id="UP000001627">
    <property type="component" value="Chromosome"/>
</dbReference>
<feature type="transmembrane region" description="Helical" evidence="5">
    <location>
        <begin position="103"/>
        <end position="124"/>
    </location>
</feature>
<gene>
    <name evidence="6" type="ordered locus">NRI_0809</name>
</gene>
<evidence type="ECO:0000256" key="3">
    <source>
        <dbReference type="ARBA" id="ARBA00022989"/>
    </source>
</evidence>
<dbReference type="InterPro" id="IPR003825">
    <property type="entry name" value="Colicin-V_CvpA"/>
</dbReference>
<evidence type="ECO:0000256" key="2">
    <source>
        <dbReference type="ARBA" id="ARBA00022692"/>
    </source>
</evidence>
<dbReference type="AlphaFoldDB" id="C6V5W0"/>
<dbReference type="HOGENOM" id="CLU_108005_0_0_5"/>
<sequence length="213" mass="23485">MFDLVLLFIFLLTILVGVLRGAIKEVFGAAVVIISVMVTYHNADIFLELFDVKPGPIVVPLSGISVFITSFVILGLINGWILYLISPVRLGPADRVLGGFFGVLRGIAYCYLLFAVLNIFYYALNGDEIGNSSREAGYYLPTWLKNAKSFSALNYLDSAVNSLIPDEVFASLRTYSATFSNGTTELSRSEEKVFLPGLLDSLLDEKAEFNEKK</sequence>
<dbReference type="PANTHER" id="PTHR36926:SF1">
    <property type="entry name" value="COLICIN V PRODUCTION PROTEIN"/>
    <property type="match status" value="1"/>
</dbReference>
<accession>C6V5W0</accession>
<reference evidence="6 7" key="1">
    <citation type="journal article" date="2009" name="Nucleic Acids Res.">
        <title>Analysis of complete genome sequence of Neorickettsia risticii: causative agent of Potomac horse fever.</title>
        <authorList>
            <person name="Lin M."/>
            <person name="Zhang C."/>
            <person name="Gibson K."/>
            <person name="Rikihisa Y."/>
        </authorList>
    </citation>
    <scope>NUCLEOTIDE SEQUENCE [LARGE SCALE GENOMIC DNA]</scope>
    <source>
        <strain evidence="6 7">Illinois</strain>
    </source>
</reference>
<dbReference type="STRING" id="434131.NRI_0809"/>
<keyword evidence="7" id="KW-1185">Reference proteome</keyword>
<dbReference type="OrthoDB" id="7163922at2"/>
<keyword evidence="2 5" id="KW-0812">Transmembrane</keyword>
<dbReference type="InterPro" id="IPR052719">
    <property type="entry name" value="CvpA-like"/>
</dbReference>
<organism evidence="6 7">
    <name type="scientific">Neorickettsia risticii (strain Illinois)</name>
    <dbReference type="NCBI Taxonomy" id="434131"/>
    <lineage>
        <taxon>Bacteria</taxon>
        <taxon>Pseudomonadati</taxon>
        <taxon>Pseudomonadota</taxon>
        <taxon>Alphaproteobacteria</taxon>
        <taxon>Rickettsiales</taxon>
        <taxon>Anaplasmataceae</taxon>
        <taxon>Neorickettsia</taxon>
    </lineage>
</organism>
<evidence type="ECO:0000256" key="4">
    <source>
        <dbReference type="ARBA" id="ARBA00023136"/>
    </source>
</evidence>
<protein>
    <submittedName>
        <fullName evidence="6">CvpA family protein</fullName>
    </submittedName>
</protein>
<name>C6V5W0_NEORI</name>
<proteinExistence type="predicted"/>
<dbReference type="Pfam" id="PF02674">
    <property type="entry name" value="Colicin_V"/>
    <property type="match status" value="1"/>
</dbReference>
<evidence type="ECO:0000256" key="1">
    <source>
        <dbReference type="ARBA" id="ARBA00004141"/>
    </source>
</evidence>
<dbReference type="RefSeq" id="WP_015816656.1">
    <property type="nucleotide sequence ID" value="NC_013009.1"/>
</dbReference>
<dbReference type="GO" id="GO:0009403">
    <property type="term" value="P:toxin biosynthetic process"/>
    <property type="evidence" value="ECO:0007669"/>
    <property type="project" value="InterPro"/>
</dbReference>
<evidence type="ECO:0000313" key="7">
    <source>
        <dbReference type="Proteomes" id="UP000001627"/>
    </source>
</evidence>